<feature type="compositionally biased region" description="Acidic residues" evidence="1">
    <location>
        <begin position="262"/>
        <end position="273"/>
    </location>
</feature>
<evidence type="ECO:0000313" key="3">
    <source>
        <dbReference type="EMBL" id="KAL3874958.1"/>
    </source>
</evidence>
<feature type="region of interest" description="Disordered" evidence="1">
    <location>
        <begin position="185"/>
        <end position="209"/>
    </location>
</feature>
<feature type="compositionally biased region" description="Acidic residues" evidence="1">
    <location>
        <begin position="68"/>
        <end position="78"/>
    </location>
</feature>
<name>A0ABD3WQC0_SINWO</name>
<dbReference type="InterPro" id="IPR052283">
    <property type="entry name" value="GenomicStab_NeuMorph_Reg"/>
</dbReference>
<feature type="region of interest" description="Disordered" evidence="1">
    <location>
        <begin position="598"/>
        <end position="664"/>
    </location>
</feature>
<dbReference type="InterPro" id="IPR016177">
    <property type="entry name" value="DNA-bd_dom_sf"/>
</dbReference>
<feature type="compositionally biased region" description="Basic residues" evidence="1">
    <location>
        <begin position="446"/>
        <end position="460"/>
    </location>
</feature>
<feature type="region of interest" description="Disordered" evidence="1">
    <location>
        <begin position="336"/>
        <end position="463"/>
    </location>
</feature>
<dbReference type="Pfam" id="PF01429">
    <property type="entry name" value="MBD"/>
    <property type="match status" value="1"/>
</dbReference>
<feature type="region of interest" description="Disordered" evidence="1">
    <location>
        <begin position="68"/>
        <end position="87"/>
    </location>
</feature>
<feature type="region of interest" description="Disordered" evidence="1">
    <location>
        <begin position="1138"/>
        <end position="1182"/>
    </location>
</feature>
<dbReference type="PANTHER" id="PTHR15739">
    <property type="entry name" value="ZINC FINGER PROTEIN"/>
    <property type="match status" value="1"/>
</dbReference>
<dbReference type="InterPro" id="IPR001739">
    <property type="entry name" value="Methyl_CpG_DNA-bd"/>
</dbReference>
<feature type="region of interest" description="Disordered" evidence="1">
    <location>
        <begin position="93"/>
        <end position="132"/>
    </location>
</feature>
<dbReference type="SUPFAM" id="SSF54171">
    <property type="entry name" value="DNA-binding domain"/>
    <property type="match status" value="1"/>
</dbReference>
<feature type="compositionally biased region" description="Polar residues" evidence="1">
    <location>
        <begin position="724"/>
        <end position="736"/>
    </location>
</feature>
<protein>
    <recommendedName>
        <fullName evidence="2">MBD domain-containing protein</fullName>
    </recommendedName>
</protein>
<dbReference type="SMART" id="SM00391">
    <property type="entry name" value="MBD"/>
    <property type="match status" value="1"/>
</dbReference>
<dbReference type="InterPro" id="IPR036047">
    <property type="entry name" value="F-box-like_dom_sf"/>
</dbReference>
<dbReference type="Gene3D" id="3.80.10.10">
    <property type="entry name" value="Ribonuclease Inhibitor"/>
    <property type="match status" value="1"/>
</dbReference>
<dbReference type="Pfam" id="PF12937">
    <property type="entry name" value="F-box-like"/>
    <property type="match status" value="1"/>
</dbReference>
<organism evidence="3 4">
    <name type="scientific">Sinanodonta woodiana</name>
    <name type="common">Chinese pond mussel</name>
    <name type="synonym">Anodonta woodiana</name>
    <dbReference type="NCBI Taxonomy" id="1069815"/>
    <lineage>
        <taxon>Eukaryota</taxon>
        <taxon>Metazoa</taxon>
        <taxon>Spiralia</taxon>
        <taxon>Lophotrochozoa</taxon>
        <taxon>Mollusca</taxon>
        <taxon>Bivalvia</taxon>
        <taxon>Autobranchia</taxon>
        <taxon>Heteroconchia</taxon>
        <taxon>Palaeoheterodonta</taxon>
        <taxon>Unionida</taxon>
        <taxon>Unionoidea</taxon>
        <taxon>Unionidae</taxon>
        <taxon>Unioninae</taxon>
        <taxon>Sinanodonta</taxon>
    </lineage>
</organism>
<evidence type="ECO:0000259" key="2">
    <source>
        <dbReference type="PROSITE" id="PS50982"/>
    </source>
</evidence>
<feature type="region of interest" description="Disordered" evidence="1">
    <location>
        <begin position="238"/>
        <end position="274"/>
    </location>
</feature>
<proteinExistence type="predicted"/>
<dbReference type="InterPro" id="IPR001810">
    <property type="entry name" value="F-box_dom"/>
</dbReference>
<dbReference type="SUPFAM" id="SSF81383">
    <property type="entry name" value="F-box domain"/>
    <property type="match status" value="1"/>
</dbReference>
<comment type="caution">
    <text evidence="3">The sequence shown here is derived from an EMBL/GenBank/DDBJ whole genome shotgun (WGS) entry which is preliminary data.</text>
</comment>
<accession>A0ABD3WQC0</accession>
<dbReference type="CDD" id="cd00122">
    <property type="entry name" value="MBD"/>
    <property type="match status" value="1"/>
</dbReference>
<dbReference type="Gene3D" id="1.20.1280.50">
    <property type="match status" value="1"/>
</dbReference>
<dbReference type="InterPro" id="IPR032675">
    <property type="entry name" value="LRR_dom_sf"/>
</dbReference>
<dbReference type="Gene3D" id="3.30.890.10">
    <property type="entry name" value="Methyl-cpg-binding Protein 2, Chain A"/>
    <property type="match status" value="1"/>
</dbReference>
<evidence type="ECO:0000313" key="4">
    <source>
        <dbReference type="Proteomes" id="UP001634394"/>
    </source>
</evidence>
<dbReference type="SUPFAM" id="SSF52047">
    <property type="entry name" value="RNI-like"/>
    <property type="match status" value="1"/>
</dbReference>
<feature type="compositionally biased region" description="Polar residues" evidence="1">
    <location>
        <begin position="602"/>
        <end position="611"/>
    </location>
</feature>
<feature type="compositionally biased region" description="Basic and acidic residues" evidence="1">
    <location>
        <begin position="336"/>
        <end position="356"/>
    </location>
</feature>
<evidence type="ECO:0000256" key="1">
    <source>
        <dbReference type="SAM" id="MobiDB-lite"/>
    </source>
</evidence>
<dbReference type="PROSITE" id="PS50982">
    <property type="entry name" value="MBD"/>
    <property type="match status" value="1"/>
</dbReference>
<dbReference type="Proteomes" id="UP001634394">
    <property type="component" value="Unassembled WGS sequence"/>
</dbReference>
<feature type="domain" description="MBD" evidence="2">
    <location>
        <begin position="487"/>
        <end position="566"/>
    </location>
</feature>
<dbReference type="PANTHER" id="PTHR15739:SF5">
    <property type="entry name" value="LD23158P"/>
    <property type="match status" value="1"/>
</dbReference>
<reference evidence="3 4" key="1">
    <citation type="submission" date="2024-11" db="EMBL/GenBank/DDBJ databases">
        <title>Chromosome-level genome assembly of the freshwater bivalve Anodonta woodiana.</title>
        <authorList>
            <person name="Chen X."/>
        </authorList>
    </citation>
    <scope>NUCLEOTIDE SEQUENCE [LARGE SCALE GENOMIC DNA]</scope>
    <source>
        <strain evidence="3">MN2024</strain>
        <tissue evidence="3">Gills</tissue>
    </source>
</reference>
<feature type="compositionally biased region" description="Polar residues" evidence="1">
    <location>
        <begin position="368"/>
        <end position="386"/>
    </location>
</feature>
<keyword evidence="4" id="KW-1185">Reference proteome</keyword>
<feature type="compositionally biased region" description="Basic and acidic residues" evidence="1">
    <location>
        <begin position="1146"/>
        <end position="1177"/>
    </location>
</feature>
<gene>
    <name evidence="3" type="ORF">ACJMK2_037905</name>
</gene>
<feature type="region of interest" description="Disordered" evidence="1">
    <location>
        <begin position="697"/>
        <end position="736"/>
    </location>
</feature>
<feature type="compositionally biased region" description="Acidic residues" evidence="1">
    <location>
        <begin position="107"/>
        <end position="123"/>
    </location>
</feature>
<sequence>MEHLYSMNDHYFETSQHNDNIQQQMPPDWQQESDAVITSHSGLVKDPGISIKINRNLDECASSSISDIEEDNGFDESADSSYDLNIGAKQNNYGSDLSLGDPLPEVEGNDNDFVDGNPVDDEEGSRNETESMDTEENLLGDEEVDLVQEQSSQSHLESGDIILENKVLSHLTVEDEEGLCDRASQNEFSSEGDGIAKENGTLDYGGETDEEDTIDYENAKIGQAFQNVSMHKPEIKSEETSIMDGENVQTVGDVNPSKKEIETEEEDTMDVENDNIGLTVRDVNMHEKEIEADVVADETIKEAKEDLTFKPSEDVEKMKEDAVADYTGKEAKVDGTLKLSEEEGTVKGYIEDRQQEETTVDSEEGKGENQSIAKCQTEPSLNNSLLEDSYIGIGGKSPQLKQKSDAEGAPSSDGPLRRRRIVTQQSPGELLDSSMFDDDELPVHNKSPRRSRFRKKKTGRKPTSCIPVQIDSVEMDSTFGTQKHLSEEETERYIVPFSHGWRREVVIRGIYEEVTKTGRPKKTPADVYYFPPKGSKLRSMVQIIEYLQRTCSPLTEENFCFIRKPIYKPPSEIVRHANRGRAFFGRHPMPEVVIERDGEVEPNSSVQSLDSSHVEPELGESPGINTMKATLPSPSPLSTVKQELSPEIGHDETSRRKSRGRPKKEIKIALVPRKRLAVECKEEEKALDEKPEKVVPSEESVIIASPPKKKSKATARKSTTQKSFTPSIQVKNEDTSPSELDNLCSLTCPGMAGFPPTLYCGVCMCLFHPECVNHTDSSMPFICLRCCKYPSTTTATGPSKKRIVMDTVGTEIMPHSGEPSLNSAPKDLPVQIKSEPFDPEYDKSSGKFGSLKASDFTMDNLRNVLDKRNLGSKNGSSIPSSLTAVSNSSILPSGIMLISVNSSMPGPFTTVSSASSLFSSHFTGSSALLSSNSSQNNSRFMLYPNSSNHSGLKTLLTPASGPRPHISDVSSLLQGSFPPTRHPILPILPDWPKNQTVTVSPMISGINSNTGSFPGTNLGQLPTLVQPATTSKDTTSKKVKLPSITTFVTPTSSSKTVIASNNSNMREGQILTLPPAVVKRLSLNRPLALKINNMQIIVPPSGFFQGSDGLKVFLPPNTFNGGNLSNISVTVTNQKELPVATQNIEKSSEHKDTHLKSSSEENSDSKVATDKQSKHTDAPLFRRKRNTKSGIDYSSCFVHRLHGGFDCMLQIFHYLNVRDLVSVGQVCRAWHQLSLHPSLWKNVSFNGMTVANWQKALQGLNRHRVEGINLIGLDHSDDWNRTWHQLISSLQEFRTLRKIKFCHIPASVLHSVCEKLSHLEVLVAEMISDFNDNEQMWTTPTMVDIGKFSLLNNLRELRLRGTAGIMMPSFSFTGGLGDLKLLTQLQVVSLTSLKGLLDSEWSFLWEMDHLRELQIGECQGWTPETYSYLGHLKNLEKLRLEVGGDDPDPGFGEALLNMQKLKRLELYMYKISKSLENILPQLSHLKTLIIWPDTTTEAALVNSTTMSIVTKLPNLDRLDWVILNSKNASVILNNDENPDKAENEDLEKSSCNQWVPFLYASDDPDWNSHKEYVGIQQLTQKLTKFLPTTRIKVYCTEPSTRKTKNTSIDSIPCVDFGNFNRIS</sequence>
<dbReference type="EMBL" id="JBJQND010000006">
    <property type="protein sequence ID" value="KAL3874958.1"/>
    <property type="molecule type" value="Genomic_DNA"/>
</dbReference>